<gene>
    <name evidence="1" type="ORF">NCTC13156_01571</name>
</gene>
<protein>
    <submittedName>
        <fullName evidence="1">Uncharacterized protein</fullName>
    </submittedName>
</protein>
<evidence type="ECO:0000313" key="2">
    <source>
        <dbReference type="Proteomes" id="UP000255269"/>
    </source>
</evidence>
<organism evidence="1 2">
    <name type="scientific">Helicobacter pullorum</name>
    <dbReference type="NCBI Taxonomy" id="35818"/>
    <lineage>
        <taxon>Bacteria</taxon>
        <taxon>Pseudomonadati</taxon>
        <taxon>Campylobacterota</taxon>
        <taxon>Epsilonproteobacteria</taxon>
        <taxon>Campylobacterales</taxon>
        <taxon>Helicobacteraceae</taxon>
        <taxon>Helicobacter</taxon>
    </lineage>
</organism>
<name>A0A377Q1U2_9HELI</name>
<reference evidence="1 2" key="1">
    <citation type="submission" date="2018-06" db="EMBL/GenBank/DDBJ databases">
        <authorList>
            <consortium name="Pathogen Informatics"/>
            <person name="Doyle S."/>
        </authorList>
    </citation>
    <scope>NUCLEOTIDE SEQUENCE [LARGE SCALE GENOMIC DNA]</scope>
    <source>
        <strain evidence="1 2">NCTC13156</strain>
    </source>
</reference>
<sequence length="346" mass="39382">MQSNAIYLSYKPLEIQSNYSVSNERKEIYTQTIQNQMEEQGLNGTAEWYIAPESFIQAHSYLTSNIDNPLSFKSTLEQEQSLVSKATSQMQDFLISPHLAILKENQSMDFTGKNTGSKNTFGGYSIDEYGFMGEDFNKAAGLPSDSKIHKNALQALNDFYTISIHSSYESIDLIAGISYANQELNSLLTSSKEYYTKAEIMQMTKGSKGEFYENDFNTLLMQDYSNEKGEFKKEGILLMYAMKSGAFENAKSPYTIEKESKNNTTIINQKEKTAEEKAKETKDALMDYYMKALEESRKENEDSVSNSIAKETNKKSINQLEESLMDKETKKLKNYFAGGEWIKVRV</sequence>
<proteinExistence type="predicted"/>
<dbReference type="RefSeq" id="WP_115057156.1">
    <property type="nucleotide sequence ID" value="NZ_UGJF01000001.1"/>
</dbReference>
<dbReference type="AlphaFoldDB" id="A0A377Q1U2"/>
<evidence type="ECO:0000313" key="1">
    <source>
        <dbReference type="EMBL" id="STQ88717.1"/>
    </source>
</evidence>
<dbReference type="EMBL" id="UGJF01000001">
    <property type="protein sequence ID" value="STQ88717.1"/>
    <property type="molecule type" value="Genomic_DNA"/>
</dbReference>
<dbReference type="Proteomes" id="UP000255269">
    <property type="component" value="Unassembled WGS sequence"/>
</dbReference>
<accession>A0A377Q1U2</accession>